<feature type="compositionally biased region" description="Low complexity" evidence="10">
    <location>
        <begin position="113"/>
        <end position="123"/>
    </location>
</feature>
<comment type="subcellular location">
    <subcellularLocation>
        <location evidence="1">Nucleus membrane</location>
        <topology evidence="1">Peripheral membrane protein</topology>
        <orientation evidence="1">Cytoplasmic side</orientation>
    </subcellularLocation>
</comment>
<gene>
    <name evidence="12" type="primary">Nup42</name>
</gene>
<evidence type="ECO:0000256" key="6">
    <source>
        <dbReference type="ARBA" id="ARBA00037262"/>
    </source>
</evidence>
<dbReference type="GO" id="GO:0031965">
    <property type="term" value="C:nuclear membrane"/>
    <property type="evidence" value="ECO:0007669"/>
    <property type="project" value="UniProtKB-SubCell"/>
</dbReference>
<feature type="region of interest" description="Disordered" evidence="10">
    <location>
        <begin position="273"/>
        <end position="320"/>
    </location>
</feature>
<evidence type="ECO:0000256" key="8">
    <source>
        <dbReference type="ARBA" id="ARBA00042384"/>
    </source>
</evidence>
<evidence type="ECO:0000256" key="7">
    <source>
        <dbReference type="ARBA" id="ARBA00039886"/>
    </source>
</evidence>
<feature type="domain" description="C3H1-type" evidence="11">
    <location>
        <begin position="1"/>
        <end position="25"/>
    </location>
</feature>
<feature type="region of interest" description="Disordered" evidence="10">
    <location>
        <begin position="20"/>
        <end position="133"/>
    </location>
</feature>
<evidence type="ECO:0000256" key="4">
    <source>
        <dbReference type="ARBA" id="ARBA00022833"/>
    </source>
</evidence>
<keyword evidence="4 9" id="KW-0862">Zinc</keyword>
<evidence type="ECO:0000256" key="2">
    <source>
        <dbReference type="ARBA" id="ARBA00022723"/>
    </source>
</evidence>
<feature type="compositionally biased region" description="Polar residues" evidence="10">
    <location>
        <begin position="36"/>
        <end position="53"/>
    </location>
</feature>
<dbReference type="PROSITE" id="PS50103">
    <property type="entry name" value="ZF_C3H1"/>
    <property type="match status" value="1"/>
</dbReference>
<dbReference type="Pfam" id="PF18044">
    <property type="entry name" value="zf-CCCH_4"/>
    <property type="match status" value="1"/>
</dbReference>
<dbReference type="InterPro" id="IPR051767">
    <property type="entry name" value="Nucleoporin_NUP42"/>
</dbReference>
<feature type="compositionally biased region" description="Pro residues" evidence="10">
    <location>
        <begin position="292"/>
        <end position="306"/>
    </location>
</feature>
<evidence type="ECO:0000259" key="11">
    <source>
        <dbReference type="PROSITE" id="PS50103"/>
    </source>
</evidence>
<dbReference type="Gene3D" id="4.10.1000.10">
    <property type="entry name" value="Zinc finger, CCCH-type"/>
    <property type="match status" value="1"/>
</dbReference>
<dbReference type="PANTHER" id="PTHR46527">
    <property type="entry name" value="NUCLEOPORIN-LIKE PROTEIN 2"/>
    <property type="match status" value="1"/>
</dbReference>
<evidence type="ECO:0000256" key="9">
    <source>
        <dbReference type="PROSITE-ProRule" id="PRU00723"/>
    </source>
</evidence>
<protein>
    <recommendedName>
        <fullName evidence="7">Nucleoporin NUP42</fullName>
    </recommendedName>
    <alternativeName>
        <fullName evidence="8">Nucleoporin-like protein 2</fullName>
    </alternativeName>
</protein>
<dbReference type="InterPro" id="IPR041367">
    <property type="entry name" value="Znf-CCCH_4"/>
</dbReference>
<organism evidence="12">
    <name type="scientific">Phallusia mammillata</name>
    <dbReference type="NCBI Taxonomy" id="59560"/>
    <lineage>
        <taxon>Eukaryota</taxon>
        <taxon>Metazoa</taxon>
        <taxon>Chordata</taxon>
        <taxon>Tunicata</taxon>
        <taxon>Ascidiacea</taxon>
        <taxon>Phlebobranchia</taxon>
        <taxon>Ascidiidae</taxon>
        <taxon>Phallusia</taxon>
    </lineage>
</organism>
<name>A0A6F9DNF8_9ASCI</name>
<feature type="compositionally biased region" description="Polar residues" evidence="10">
    <location>
        <begin position="62"/>
        <end position="72"/>
    </location>
</feature>
<comment type="function">
    <text evidence="6">Required for the export of mRNAs containing poly(A) tails from the nucleus into the cytoplasm.</text>
</comment>
<evidence type="ECO:0000256" key="3">
    <source>
        <dbReference type="ARBA" id="ARBA00022771"/>
    </source>
</evidence>
<dbReference type="PANTHER" id="PTHR46527:SF1">
    <property type="entry name" value="NUCLEOPORIN NUP42"/>
    <property type="match status" value="1"/>
</dbReference>
<keyword evidence="2 9" id="KW-0479">Metal-binding</keyword>
<accession>A0A6F9DNF8</accession>
<dbReference type="SMART" id="SM00356">
    <property type="entry name" value="ZnF_C3H1"/>
    <property type="match status" value="1"/>
</dbReference>
<evidence type="ECO:0000256" key="1">
    <source>
        <dbReference type="ARBA" id="ARBA00004335"/>
    </source>
</evidence>
<keyword evidence="5" id="KW-0539">Nucleus</keyword>
<feature type="zinc finger region" description="C3H1-type" evidence="9">
    <location>
        <begin position="1"/>
        <end position="25"/>
    </location>
</feature>
<dbReference type="InterPro" id="IPR000571">
    <property type="entry name" value="Znf_CCCH"/>
</dbReference>
<sequence length="383" mass="43706">MVVCKFFQQGKCKFGNRCRNEHIRDGGYQGGERSRSNYGRNTQENYRQDNQYQGDRGYQSGFGRNSQQNSRQDGFRENRQQNNEYGRNQQQGNFGGQGRNQNQDDYSSPFMRNNQQQHQQPKKPNQDRFHWSKGSTNKFSALENAPNDNNFASGQAEDEAMIKSIQDDMKVWVESKMWPYSCYYCSKGKKCIEGLPDIQPEELRVLFLLHGEEVYKSLIQQVDMMYNKRKDELFIMMNDVKQAILSDMNNSVASNPSSCLTIMSMYGQGVDFKQKGATVPPTQPPSLQADPQPLPASLPTPEPQNNPQPSGSVTPAPEPAKPKVVAVANIFKNAPPVSVAPQAEDTRYTNREILTDEELEQFQNERFTLGEIPMRPPPKEMCR</sequence>
<dbReference type="GO" id="GO:0008270">
    <property type="term" value="F:zinc ion binding"/>
    <property type="evidence" value="ECO:0007669"/>
    <property type="project" value="UniProtKB-KW"/>
</dbReference>
<evidence type="ECO:0000256" key="5">
    <source>
        <dbReference type="ARBA" id="ARBA00023242"/>
    </source>
</evidence>
<keyword evidence="3 9" id="KW-0863">Zinc-finger</keyword>
<evidence type="ECO:0000256" key="10">
    <source>
        <dbReference type="SAM" id="MobiDB-lite"/>
    </source>
</evidence>
<proteinExistence type="evidence at transcript level"/>
<dbReference type="EMBL" id="LR788651">
    <property type="protein sequence ID" value="CAB3264513.1"/>
    <property type="molecule type" value="mRNA"/>
</dbReference>
<reference evidence="12" key="1">
    <citation type="submission" date="2020-04" db="EMBL/GenBank/DDBJ databases">
        <authorList>
            <person name="Neveu A P."/>
        </authorList>
    </citation>
    <scope>NUCLEOTIDE SEQUENCE</scope>
    <source>
        <tissue evidence="12">Whole embryo</tissue>
    </source>
</reference>
<evidence type="ECO:0000313" key="12">
    <source>
        <dbReference type="EMBL" id="CAB3264513.1"/>
    </source>
</evidence>
<dbReference type="AlphaFoldDB" id="A0A6F9DNF8"/>